<dbReference type="OrthoDB" id="9795504at2"/>
<evidence type="ECO:0000256" key="2">
    <source>
        <dbReference type="ARBA" id="ARBA00022485"/>
    </source>
</evidence>
<proteinExistence type="predicted"/>
<dbReference type="Gene3D" id="3.20.20.70">
    <property type="entry name" value="Aldolase class I"/>
    <property type="match status" value="1"/>
</dbReference>
<evidence type="ECO:0000313" key="11">
    <source>
        <dbReference type="Proteomes" id="UP000396862"/>
    </source>
</evidence>
<dbReference type="InterPro" id="IPR013785">
    <property type="entry name" value="Aldolase_TIM"/>
</dbReference>
<comment type="caution">
    <text evidence="9">The sequence shown here is derived from an EMBL/GenBank/DDBJ whole genome shotgun (WGS) entry which is preliminary data.</text>
</comment>
<dbReference type="Proteomes" id="UP000396862">
    <property type="component" value="Unassembled WGS sequence"/>
</dbReference>
<keyword evidence="4" id="KW-0479">Metal-binding</keyword>
<evidence type="ECO:0000313" key="10">
    <source>
        <dbReference type="Proteomes" id="UP000240621"/>
    </source>
</evidence>
<dbReference type="SFLD" id="SFLDS00029">
    <property type="entry name" value="Radical_SAM"/>
    <property type="match status" value="1"/>
</dbReference>
<dbReference type="PANTHER" id="PTHR43787">
    <property type="entry name" value="FEMO COFACTOR BIOSYNTHESIS PROTEIN NIFB-RELATED"/>
    <property type="match status" value="1"/>
</dbReference>
<keyword evidence="2" id="KW-0004">4Fe-4S</keyword>
<dbReference type="CDD" id="cd01335">
    <property type="entry name" value="Radical_SAM"/>
    <property type="match status" value="1"/>
</dbReference>
<dbReference type="Pfam" id="PF04055">
    <property type="entry name" value="Radical_SAM"/>
    <property type="match status" value="1"/>
</dbReference>
<dbReference type="EMBL" id="BLAU01000001">
    <property type="protein sequence ID" value="GET20623.1"/>
    <property type="molecule type" value="Genomic_DNA"/>
</dbReference>
<dbReference type="GO" id="GO:0003824">
    <property type="term" value="F:catalytic activity"/>
    <property type="evidence" value="ECO:0007669"/>
    <property type="project" value="InterPro"/>
</dbReference>
<reference evidence="9 10" key="1">
    <citation type="submission" date="2018-03" db="EMBL/GenBank/DDBJ databases">
        <title>Genomic Encyclopedia of Archaeal and Bacterial Type Strains, Phase II (KMG-II): from individual species to whole genera.</title>
        <authorList>
            <person name="Goeker M."/>
        </authorList>
    </citation>
    <scope>NUCLEOTIDE SEQUENCE [LARGE SCALE GENOMIC DNA]</scope>
    <source>
        <strain evidence="9 10">DSM 27267</strain>
    </source>
</reference>
<dbReference type="InterPro" id="IPR058240">
    <property type="entry name" value="rSAM_sf"/>
</dbReference>
<dbReference type="EMBL" id="PYGC01000002">
    <property type="protein sequence ID" value="PSK84449.1"/>
    <property type="molecule type" value="Genomic_DNA"/>
</dbReference>
<evidence type="ECO:0000256" key="1">
    <source>
        <dbReference type="ARBA" id="ARBA00001966"/>
    </source>
</evidence>
<evidence type="ECO:0000313" key="9">
    <source>
        <dbReference type="EMBL" id="PSK84449.1"/>
    </source>
</evidence>
<reference evidence="8 11" key="2">
    <citation type="submission" date="2019-10" db="EMBL/GenBank/DDBJ databases">
        <title>Prolixibacter strains distinguished by the presence of nitrate reductase genes were adept at nitrate-dependent anaerobic corrosion of metallic iron and carbon steel.</title>
        <authorList>
            <person name="Iino T."/>
            <person name="Shono N."/>
            <person name="Ito K."/>
            <person name="Nakamura R."/>
            <person name="Sueoka K."/>
            <person name="Harayama S."/>
            <person name="Ohkuma M."/>
        </authorList>
    </citation>
    <scope>NUCLEOTIDE SEQUENCE [LARGE SCALE GENOMIC DNA]</scope>
    <source>
        <strain evidence="8 11">MIC1-1</strain>
    </source>
</reference>
<dbReference type="AlphaFoldDB" id="A0A2P8CHP4"/>
<dbReference type="RefSeq" id="WP_106541047.1">
    <property type="nucleotide sequence ID" value="NZ_BLAU01000001.1"/>
</dbReference>
<evidence type="ECO:0000256" key="4">
    <source>
        <dbReference type="ARBA" id="ARBA00022723"/>
    </source>
</evidence>
<dbReference type="InterPro" id="IPR040084">
    <property type="entry name" value="GTPase_Obg"/>
</dbReference>
<dbReference type="Proteomes" id="UP000240621">
    <property type="component" value="Unassembled WGS sequence"/>
</dbReference>
<gene>
    <name evidence="9" type="ORF">CLV93_102235</name>
    <name evidence="8" type="ORF">JCM18694_08690</name>
</gene>
<keyword evidence="6" id="KW-0411">Iron-sulfur</keyword>
<comment type="cofactor">
    <cofactor evidence="1">
        <name>[4Fe-4S] cluster</name>
        <dbReference type="ChEBI" id="CHEBI:49883"/>
    </cofactor>
</comment>
<feature type="domain" description="Radical SAM core" evidence="7">
    <location>
        <begin position="32"/>
        <end position="190"/>
    </location>
</feature>
<evidence type="ECO:0000256" key="5">
    <source>
        <dbReference type="ARBA" id="ARBA00023004"/>
    </source>
</evidence>
<keyword evidence="5" id="KW-0408">Iron</keyword>
<dbReference type="PANTHER" id="PTHR43787:SF11">
    <property type="entry name" value="UPF0026 PROTEIN SLR1464"/>
    <property type="match status" value="1"/>
</dbReference>
<sequence>MSTFLFDQTIFGPVKSRRLGVSLGINLLPNDTKVCSFDCIYCECGWTPHKREKKAELPSRKTVAQLLRKKLEEMRNAGEAPDVFTFAGNGEPTLHPAFADIIDDTIVIRNEYFPNARIAVLSNSTMLHKPKVVEALKKVDDNILKLDSAIPDTIQLLDCPLGRFHLVEVVNNMKKFEGKLTIQTMFIRGEFSGHRIDNTTEEELSAWLKLLAEISPERVMIYTIARDTPTQNLSKVTTDDLEKIATRVKNELGIDVQVSG</sequence>
<dbReference type="GO" id="GO:0046872">
    <property type="term" value="F:metal ion binding"/>
    <property type="evidence" value="ECO:0007669"/>
    <property type="project" value="UniProtKB-KW"/>
</dbReference>
<dbReference type="GO" id="GO:0051539">
    <property type="term" value="F:4 iron, 4 sulfur cluster binding"/>
    <property type="evidence" value="ECO:0007669"/>
    <property type="project" value="UniProtKB-KW"/>
</dbReference>
<accession>A0A2P8CHP4</accession>
<evidence type="ECO:0000256" key="6">
    <source>
        <dbReference type="ARBA" id="ARBA00023014"/>
    </source>
</evidence>
<protein>
    <submittedName>
        <fullName evidence="8">Radical SAM protein</fullName>
    </submittedName>
    <submittedName>
        <fullName evidence="9">Wyosine [tRNA(Phe)-imidazoG37] synthetase (Radical SAM superfamily)</fullName>
    </submittedName>
</protein>
<dbReference type="SFLD" id="SFLDG01083">
    <property type="entry name" value="Uncharacterised_Radical_SAM_Su"/>
    <property type="match status" value="1"/>
</dbReference>
<evidence type="ECO:0000256" key="3">
    <source>
        <dbReference type="ARBA" id="ARBA00022691"/>
    </source>
</evidence>
<evidence type="ECO:0000259" key="7">
    <source>
        <dbReference type="Pfam" id="PF04055"/>
    </source>
</evidence>
<dbReference type="SUPFAM" id="SSF102114">
    <property type="entry name" value="Radical SAM enzymes"/>
    <property type="match status" value="1"/>
</dbReference>
<keyword evidence="3" id="KW-0949">S-adenosyl-L-methionine</keyword>
<organism evidence="9 10">
    <name type="scientific">Prolixibacter denitrificans</name>
    <dbReference type="NCBI Taxonomy" id="1541063"/>
    <lineage>
        <taxon>Bacteria</taxon>
        <taxon>Pseudomonadati</taxon>
        <taxon>Bacteroidota</taxon>
        <taxon>Bacteroidia</taxon>
        <taxon>Marinilabiliales</taxon>
        <taxon>Prolixibacteraceae</taxon>
        <taxon>Prolixibacter</taxon>
    </lineage>
</organism>
<evidence type="ECO:0000313" key="8">
    <source>
        <dbReference type="EMBL" id="GET20623.1"/>
    </source>
</evidence>
<name>A0A2P8CHP4_9BACT</name>
<dbReference type="InterPro" id="IPR007197">
    <property type="entry name" value="rSAM"/>
</dbReference>
<keyword evidence="11" id="KW-1185">Reference proteome</keyword>